<evidence type="ECO:0000313" key="2">
    <source>
        <dbReference type="EMBL" id="KAG8053962.1"/>
    </source>
</evidence>
<gene>
    <name evidence="2" type="ORF">GUJ93_ZPchr0001g31882</name>
</gene>
<dbReference type="EMBL" id="JAAALK010000288">
    <property type="protein sequence ID" value="KAG8053962.1"/>
    <property type="molecule type" value="Genomic_DNA"/>
</dbReference>
<name>A0A8J5RTB6_ZIZPA</name>
<keyword evidence="3" id="KW-1185">Reference proteome</keyword>
<evidence type="ECO:0000256" key="1">
    <source>
        <dbReference type="SAM" id="MobiDB-lite"/>
    </source>
</evidence>
<dbReference type="Proteomes" id="UP000729402">
    <property type="component" value="Unassembled WGS sequence"/>
</dbReference>
<evidence type="ECO:0000313" key="3">
    <source>
        <dbReference type="Proteomes" id="UP000729402"/>
    </source>
</evidence>
<protein>
    <submittedName>
        <fullName evidence="2">Uncharacterized protein</fullName>
    </submittedName>
</protein>
<reference evidence="2" key="2">
    <citation type="submission" date="2021-02" db="EMBL/GenBank/DDBJ databases">
        <authorList>
            <person name="Kimball J.A."/>
            <person name="Haas M.W."/>
            <person name="Macchietto M."/>
            <person name="Kono T."/>
            <person name="Duquette J."/>
            <person name="Shao M."/>
        </authorList>
    </citation>
    <scope>NUCLEOTIDE SEQUENCE</scope>
    <source>
        <tissue evidence="2">Fresh leaf tissue</tissue>
    </source>
</reference>
<organism evidence="2 3">
    <name type="scientific">Zizania palustris</name>
    <name type="common">Northern wild rice</name>
    <dbReference type="NCBI Taxonomy" id="103762"/>
    <lineage>
        <taxon>Eukaryota</taxon>
        <taxon>Viridiplantae</taxon>
        <taxon>Streptophyta</taxon>
        <taxon>Embryophyta</taxon>
        <taxon>Tracheophyta</taxon>
        <taxon>Spermatophyta</taxon>
        <taxon>Magnoliopsida</taxon>
        <taxon>Liliopsida</taxon>
        <taxon>Poales</taxon>
        <taxon>Poaceae</taxon>
        <taxon>BOP clade</taxon>
        <taxon>Oryzoideae</taxon>
        <taxon>Oryzeae</taxon>
        <taxon>Zizaniinae</taxon>
        <taxon>Zizania</taxon>
    </lineage>
</organism>
<sequence>MEKRIRCLNPKNKATAAPLGSGWREQLLNLLFRPFENVGYLGKEVNLRWKITARAPSRRTLASHPTTRSPLPLPPSHRRRGEHPSGSPPPRRHPCSLIVFSAAISL</sequence>
<dbReference type="AlphaFoldDB" id="A0A8J5RTB6"/>
<proteinExistence type="predicted"/>
<feature type="region of interest" description="Disordered" evidence="1">
    <location>
        <begin position="56"/>
        <end position="94"/>
    </location>
</feature>
<comment type="caution">
    <text evidence="2">The sequence shown here is derived from an EMBL/GenBank/DDBJ whole genome shotgun (WGS) entry which is preliminary data.</text>
</comment>
<accession>A0A8J5RTB6</accession>
<reference evidence="2" key="1">
    <citation type="journal article" date="2021" name="bioRxiv">
        <title>Whole Genome Assembly and Annotation of Northern Wild Rice, Zizania palustris L., Supports a Whole Genome Duplication in the Zizania Genus.</title>
        <authorList>
            <person name="Haas M."/>
            <person name="Kono T."/>
            <person name="Macchietto M."/>
            <person name="Millas R."/>
            <person name="McGilp L."/>
            <person name="Shao M."/>
            <person name="Duquette J."/>
            <person name="Hirsch C.N."/>
            <person name="Kimball J."/>
        </authorList>
    </citation>
    <scope>NUCLEOTIDE SEQUENCE</scope>
    <source>
        <tissue evidence="2">Fresh leaf tissue</tissue>
    </source>
</reference>